<dbReference type="SUPFAM" id="SSF53474">
    <property type="entry name" value="alpha/beta-Hydrolases"/>
    <property type="match status" value="1"/>
</dbReference>
<evidence type="ECO:0000313" key="2">
    <source>
        <dbReference type="EMBL" id="AMO67483.1"/>
    </source>
</evidence>
<keyword evidence="2" id="KW-0378">Hydrolase</keyword>
<evidence type="ECO:0000259" key="1">
    <source>
        <dbReference type="Pfam" id="PF00561"/>
    </source>
</evidence>
<dbReference type="AlphaFoldDB" id="A0A127M2M0"/>
<dbReference type="InterPro" id="IPR000639">
    <property type="entry name" value="Epox_hydrolase-like"/>
</dbReference>
<dbReference type="GO" id="GO:0016787">
    <property type="term" value="F:hydrolase activity"/>
    <property type="evidence" value="ECO:0007669"/>
    <property type="project" value="UniProtKB-KW"/>
</dbReference>
<reference evidence="2 3" key="1">
    <citation type="submission" date="2015-12" db="EMBL/GenBank/DDBJ databases">
        <authorList>
            <person name="Shamseldin A."/>
            <person name="Moawad H."/>
            <person name="Abd El-Rahim W.M."/>
            <person name="Sadowsky M.J."/>
        </authorList>
    </citation>
    <scope>NUCLEOTIDE SEQUENCE [LARGE SCALE GENOMIC DNA]</scope>
    <source>
        <strain evidence="2 3">SM2</strain>
    </source>
</reference>
<protein>
    <submittedName>
        <fullName evidence="2">2-hydroxy-6-oxo-2,4-heptadienoate hydrolase</fullName>
    </submittedName>
</protein>
<feature type="domain" description="AB hydrolase-1" evidence="1">
    <location>
        <begin position="33"/>
        <end position="264"/>
    </location>
</feature>
<accession>A0A127M2M0</accession>
<dbReference type="PANTHER" id="PTHR46438:SF11">
    <property type="entry name" value="LIPASE-RELATED"/>
    <property type="match status" value="1"/>
</dbReference>
<dbReference type="STRING" id="1470434.AZF00_03860"/>
<proteinExistence type="predicted"/>
<sequence length="278" mass="31412">MSETNPEMGKRAELRSGYGANYLEAGDKSKPCVILLHGSGPGVTGYANWRLLLPELQNDFYVLAPDVVGFGYTDHPKNFEYNMDNWLVFVCEFMDAVGVSKAHFVGNSFGGALSLAMAARHPERVERFVMMGAAGIHFEITEGLRLVWGYKPSVEAMAELMSVFAYNKNLVSHEIIKSRYEASIRPGYQDAYEQLFPEPMQEKLNGLCIPEDEIRLINHEALVVHGREDVIVPMENSIKAHRLLKNSELHTFSQCGHWTQVEKPRAFADLVRNFLMRV</sequence>
<dbReference type="PANTHER" id="PTHR46438">
    <property type="entry name" value="ALPHA/BETA-HYDROLASES SUPERFAMILY PROTEIN"/>
    <property type="match status" value="1"/>
</dbReference>
<dbReference type="Gene3D" id="3.40.50.1820">
    <property type="entry name" value="alpha/beta hydrolase"/>
    <property type="match status" value="1"/>
</dbReference>
<dbReference type="KEGG" id="zal:AZF00_03860"/>
<gene>
    <name evidence="2" type="ORF">AZF00_03860</name>
</gene>
<dbReference type="InterPro" id="IPR029058">
    <property type="entry name" value="AB_hydrolase_fold"/>
</dbReference>
<dbReference type="PRINTS" id="PR00412">
    <property type="entry name" value="EPOXHYDRLASE"/>
</dbReference>
<dbReference type="EMBL" id="CP014544">
    <property type="protein sequence ID" value="AMO67483.1"/>
    <property type="molecule type" value="Genomic_DNA"/>
</dbReference>
<organism evidence="2 3">
    <name type="scientific">Zhongshania aliphaticivorans</name>
    <dbReference type="NCBI Taxonomy" id="1470434"/>
    <lineage>
        <taxon>Bacteria</taxon>
        <taxon>Pseudomonadati</taxon>
        <taxon>Pseudomonadota</taxon>
        <taxon>Gammaproteobacteria</taxon>
        <taxon>Cellvibrionales</taxon>
        <taxon>Spongiibacteraceae</taxon>
        <taxon>Zhongshania</taxon>
    </lineage>
</organism>
<name>A0A127M2M0_9GAMM</name>
<evidence type="ECO:0000313" key="3">
    <source>
        <dbReference type="Proteomes" id="UP000074119"/>
    </source>
</evidence>
<dbReference type="Pfam" id="PF00561">
    <property type="entry name" value="Abhydrolase_1"/>
    <property type="match status" value="1"/>
</dbReference>
<dbReference type="RefSeq" id="WP_008246042.1">
    <property type="nucleotide sequence ID" value="NZ_CP014544.1"/>
</dbReference>
<dbReference type="InterPro" id="IPR000073">
    <property type="entry name" value="AB_hydrolase_1"/>
</dbReference>
<dbReference type="PRINTS" id="PR00111">
    <property type="entry name" value="ABHYDROLASE"/>
</dbReference>
<dbReference type="Proteomes" id="UP000074119">
    <property type="component" value="Chromosome"/>
</dbReference>